<protein>
    <submittedName>
        <fullName evidence="2">Uncharacterized protein</fullName>
    </submittedName>
</protein>
<proteinExistence type="predicted"/>
<reference evidence="3" key="1">
    <citation type="submission" date="2015-09" db="EMBL/GenBank/DDBJ databases">
        <authorList>
            <consortium name="Pathogen Informatics"/>
        </authorList>
    </citation>
    <scope>NUCLEOTIDE SEQUENCE [LARGE SCALE GENOMIC DNA]</scope>
    <source>
        <strain evidence="3">Lake Konstanz</strain>
    </source>
</reference>
<feature type="region of interest" description="Disordered" evidence="1">
    <location>
        <begin position="334"/>
        <end position="390"/>
    </location>
</feature>
<feature type="compositionally biased region" description="Acidic residues" evidence="1">
    <location>
        <begin position="607"/>
        <end position="616"/>
    </location>
</feature>
<feature type="region of interest" description="Disordered" evidence="1">
    <location>
        <begin position="537"/>
        <end position="560"/>
    </location>
</feature>
<evidence type="ECO:0000256" key="1">
    <source>
        <dbReference type="SAM" id="MobiDB-lite"/>
    </source>
</evidence>
<accession>A0A0S4J1M8</accession>
<dbReference type="VEuPathDB" id="TriTrypDB:BSAL_86595"/>
<feature type="region of interest" description="Disordered" evidence="1">
    <location>
        <begin position="603"/>
        <end position="622"/>
    </location>
</feature>
<dbReference type="EMBL" id="CYKH01001061">
    <property type="protein sequence ID" value="CUG81262.1"/>
    <property type="molecule type" value="Genomic_DNA"/>
</dbReference>
<feature type="compositionally biased region" description="Low complexity" evidence="1">
    <location>
        <begin position="344"/>
        <end position="362"/>
    </location>
</feature>
<dbReference type="AlphaFoldDB" id="A0A0S4J1M8"/>
<gene>
    <name evidence="2" type="ORF">BSAL_86595</name>
</gene>
<name>A0A0S4J1M8_BODSA</name>
<evidence type="ECO:0000313" key="2">
    <source>
        <dbReference type="EMBL" id="CUG81262.1"/>
    </source>
</evidence>
<sequence>MPPQVTHSSKAHRKRQHHMQTLKPFQQSMSSLTETSQSLPHHFIINIWAWNGSSPEGQPVRVGLHPAVGLRCWQAAVSTIFEACHAGVGDKTVFTAHGVALQSYESFLIHFSEEKQRHDKRYSNLFQEHGGSDRVWQGPRAPVAHRVTDPTVERVFYVDVVCCPRGAPFSCPRQLEENVTKRQQIDDRHATIEASLSERALHSPTNARRVVPAPITNNQFGDQRVVLFNSAASQSKRRDNPLVHRAAVVEDDVVSEDGDASLRAQGTFDDPNLMGASTRLRRLSSATALLTQGPQILERALSMRKQMLQSLYKDDVPEDSLDDGAVLQLQSSMRRQSFRVGRDASPTSSTPQPQQSQASSPTRLTRFAPLSKGGRAQRVGDGSPKRQSKSELVFLQGDALSVSDNVSRSLVSPSTPERRSRHPAPSGPKSFPLGVVRNRLQENVKLDGGAVHVGMLVTSSETGEMYKVEAIDPSTNTAHCRWVLRAPDPLLSHFVDCTENSLVHKLHLGEHYTKYEFHWLRRLQVAKHLAALQHQPIDEGGTTSRSQTARGVKGTPPMDTTPFEEHLDDTMMCYGCVPIDSLDPFSKHRHHASPMMQRRIQRNGGFCDDDESDDEDSAHGEESPSALYAASIALLSPGDVAILKDFEALFPSGNKKGRHEHIMLQQQVREQLPSLVTSRQVSFLTDMCAEIKLSHLRPTTTFRFLMWIDLGFVLALRLMMEQYQLLAPNAVQGGGIPDVDVTFRQPHGDVMDLFLRSTNQPKKAPLGNIPFRVFAEGAGKSAPVEGCGGHEHEGNRHECLVCGFHFGSKTSMNSTQELEEPITMIL</sequence>
<dbReference type="Proteomes" id="UP000051952">
    <property type="component" value="Unassembled WGS sequence"/>
</dbReference>
<evidence type="ECO:0000313" key="3">
    <source>
        <dbReference type="Proteomes" id="UP000051952"/>
    </source>
</evidence>
<keyword evidence="3" id="KW-1185">Reference proteome</keyword>
<organism evidence="2 3">
    <name type="scientific">Bodo saltans</name>
    <name type="common">Flagellated protozoan</name>
    <dbReference type="NCBI Taxonomy" id="75058"/>
    <lineage>
        <taxon>Eukaryota</taxon>
        <taxon>Discoba</taxon>
        <taxon>Euglenozoa</taxon>
        <taxon>Kinetoplastea</taxon>
        <taxon>Metakinetoplastina</taxon>
        <taxon>Eubodonida</taxon>
        <taxon>Bodonidae</taxon>
        <taxon>Bodo</taxon>
    </lineage>
</organism>
<feature type="region of interest" description="Disordered" evidence="1">
    <location>
        <begin position="405"/>
        <end position="433"/>
    </location>
</feature>
<feature type="compositionally biased region" description="Polar residues" evidence="1">
    <location>
        <begin position="405"/>
        <end position="415"/>
    </location>
</feature>